<feature type="compositionally biased region" description="Basic and acidic residues" evidence="1">
    <location>
        <begin position="231"/>
        <end position="274"/>
    </location>
</feature>
<feature type="compositionally biased region" description="Low complexity" evidence="1">
    <location>
        <begin position="211"/>
        <end position="220"/>
    </location>
</feature>
<organism evidence="2">
    <name type="scientific">uncultured Nocardioidaceae bacterium</name>
    <dbReference type="NCBI Taxonomy" id="253824"/>
    <lineage>
        <taxon>Bacteria</taxon>
        <taxon>Bacillati</taxon>
        <taxon>Actinomycetota</taxon>
        <taxon>Actinomycetes</taxon>
        <taxon>Propionibacteriales</taxon>
        <taxon>Nocardioidaceae</taxon>
        <taxon>environmental samples</taxon>
    </lineage>
</organism>
<feature type="compositionally biased region" description="Basic residues" evidence="1">
    <location>
        <begin position="289"/>
        <end position="300"/>
    </location>
</feature>
<dbReference type="GO" id="GO:0004084">
    <property type="term" value="F:branched-chain-amino-acid transaminase activity"/>
    <property type="evidence" value="ECO:0007669"/>
    <property type="project" value="UniProtKB-EC"/>
</dbReference>
<keyword evidence="2" id="KW-0032">Aminotransferase</keyword>
<feature type="non-terminal residue" evidence="2">
    <location>
        <position position="1"/>
    </location>
</feature>
<feature type="compositionally biased region" description="Basic and acidic residues" evidence="1">
    <location>
        <begin position="17"/>
        <end position="28"/>
    </location>
</feature>
<feature type="region of interest" description="Disordered" evidence="1">
    <location>
        <begin position="1"/>
        <end position="143"/>
    </location>
</feature>
<dbReference type="EMBL" id="CADCUF010000067">
    <property type="protein sequence ID" value="CAA9324373.1"/>
    <property type="molecule type" value="Genomic_DNA"/>
</dbReference>
<evidence type="ECO:0000313" key="2">
    <source>
        <dbReference type="EMBL" id="CAA9324373.1"/>
    </source>
</evidence>
<feature type="compositionally biased region" description="Basic residues" evidence="1">
    <location>
        <begin position="323"/>
        <end position="344"/>
    </location>
</feature>
<reference evidence="2" key="1">
    <citation type="submission" date="2020-02" db="EMBL/GenBank/DDBJ databases">
        <authorList>
            <person name="Meier V. D."/>
        </authorList>
    </citation>
    <scope>NUCLEOTIDE SEQUENCE</scope>
    <source>
        <strain evidence="2">AVDCRST_MAG24</strain>
    </source>
</reference>
<feature type="compositionally biased region" description="Basic and acidic residues" evidence="1">
    <location>
        <begin position="43"/>
        <end position="68"/>
    </location>
</feature>
<feature type="non-terminal residue" evidence="2">
    <location>
        <position position="368"/>
    </location>
</feature>
<feature type="compositionally biased region" description="Low complexity" evidence="1">
    <location>
        <begin position="104"/>
        <end position="117"/>
    </location>
</feature>
<dbReference type="EC" id="2.6.1.42" evidence="2"/>
<dbReference type="AlphaFoldDB" id="A0A6J4L5E6"/>
<proteinExistence type="predicted"/>
<keyword evidence="2" id="KW-0808">Transferase</keyword>
<name>A0A6J4L5E6_9ACTN</name>
<feature type="compositionally biased region" description="Basic residues" evidence="1">
    <location>
        <begin position="118"/>
        <end position="131"/>
    </location>
</feature>
<gene>
    <name evidence="2" type="ORF">AVDCRST_MAG24-493</name>
</gene>
<sequence length="368" mass="40762">ERTDPSTRGRGRPPAGPDHRRGAHEHPRGAGLRTAVHRPHAARRVDPRARLARRADHDVRPARARPGDRGAPLRAGDLRGAQGLPARRRVGVDLPARGERRPDGPLGPAARAAGAPRRGLRRDRRRARAGRRAVGAGRGGGEEPLPAAVHVRLRGVPRGAPVATRHLLRHRLARRVLLHQRSEAGLDPGRRALHACGGRGHRRGEDRRQLRQLAGAAAGGDRARLRPGRLPRRDRAPVRRGARRDEPLLRPGRRVDRHPGADRDHPRGDHPRLDHRARRQPRSQGRGAPGRHRRVARGHPQRPDHRGLRLRHRRGRDPARSARVVRRRGRLLGRRPGRAGHHRGPPGARRPAVRPGRGLLRLAAPGLL</sequence>
<feature type="compositionally biased region" description="Low complexity" evidence="1">
    <location>
        <begin position="345"/>
        <end position="368"/>
    </location>
</feature>
<protein>
    <submittedName>
        <fullName evidence="2">Branched-chain amino acid aminotransferase</fullName>
        <ecNumber evidence="2">2.6.1.42</ecNumber>
    </submittedName>
</protein>
<evidence type="ECO:0000256" key="1">
    <source>
        <dbReference type="SAM" id="MobiDB-lite"/>
    </source>
</evidence>
<accession>A0A6J4L5E6</accession>
<feature type="region of interest" description="Disordered" evidence="1">
    <location>
        <begin position="188"/>
        <end position="368"/>
    </location>
</feature>